<dbReference type="KEGG" id="dci:103519513"/>
<dbReference type="Gene3D" id="3.30.450.30">
    <property type="entry name" value="Dynein light chain 2a, cytoplasmic"/>
    <property type="match status" value="1"/>
</dbReference>
<proteinExistence type="inferred from homology"/>
<organism evidence="7 8">
    <name type="scientific">Diaphorina citri</name>
    <name type="common">Asian citrus psyllid</name>
    <dbReference type="NCBI Taxonomy" id="121845"/>
    <lineage>
        <taxon>Eukaryota</taxon>
        <taxon>Metazoa</taxon>
        <taxon>Ecdysozoa</taxon>
        <taxon>Arthropoda</taxon>
        <taxon>Hexapoda</taxon>
        <taxon>Insecta</taxon>
        <taxon>Pterygota</taxon>
        <taxon>Neoptera</taxon>
        <taxon>Paraneoptera</taxon>
        <taxon>Hemiptera</taxon>
        <taxon>Sternorrhyncha</taxon>
        <taxon>Psylloidea</taxon>
        <taxon>Psyllidae</taxon>
        <taxon>Diaphorininae</taxon>
        <taxon>Diaphorina</taxon>
    </lineage>
</organism>
<comment type="similarity">
    <text evidence="3">Belongs to the LAMTOR5 family.</text>
</comment>
<sequence>MVYANRVNTNEGVGVLLADNHGLCLSTAGDVDPKSSGIISAIAQHVSKLEPSSSTPVICISGDQGKILIKQGSNVTTAIFKPDTQSGS</sequence>
<evidence type="ECO:0000256" key="2">
    <source>
        <dbReference type="ARBA" id="ARBA00004496"/>
    </source>
</evidence>
<dbReference type="GO" id="GO:0071986">
    <property type="term" value="C:Ragulator complex"/>
    <property type="evidence" value="ECO:0007669"/>
    <property type="project" value="InterPro"/>
</dbReference>
<dbReference type="FunFam" id="3.30.450.30:FF:000005">
    <property type="entry name" value="Ragulator complex protein LAMTOR5 homolog"/>
    <property type="match status" value="1"/>
</dbReference>
<dbReference type="GO" id="GO:0005085">
    <property type="term" value="F:guanyl-nucleotide exchange factor activity"/>
    <property type="evidence" value="ECO:0007669"/>
    <property type="project" value="TreeGrafter"/>
</dbReference>
<evidence type="ECO:0000256" key="5">
    <source>
        <dbReference type="ARBA" id="ARBA00023228"/>
    </source>
</evidence>
<reference evidence="8" key="1">
    <citation type="submission" date="2025-08" db="UniProtKB">
        <authorList>
            <consortium name="RefSeq"/>
        </authorList>
    </citation>
    <scope>IDENTIFICATION</scope>
</reference>
<comment type="subcellular location">
    <subcellularLocation>
        <location evidence="2">Cytoplasm</location>
    </subcellularLocation>
    <subcellularLocation>
        <location evidence="1">Lysosome</location>
    </subcellularLocation>
</comment>
<dbReference type="GO" id="GO:0043066">
    <property type="term" value="P:negative regulation of apoptotic process"/>
    <property type="evidence" value="ECO:0007669"/>
    <property type="project" value="InterPro"/>
</dbReference>
<dbReference type="PANTHER" id="PTHR13342:SF2">
    <property type="entry name" value="RAGULATOR COMPLEX PROTEIN LAMTOR5"/>
    <property type="match status" value="1"/>
</dbReference>
<evidence type="ECO:0000313" key="7">
    <source>
        <dbReference type="Proteomes" id="UP000079169"/>
    </source>
</evidence>
<accession>A0A1S3DIT3</accession>
<dbReference type="GeneID" id="103519513"/>
<evidence type="ECO:0000256" key="4">
    <source>
        <dbReference type="ARBA" id="ARBA00022490"/>
    </source>
</evidence>
<dbReference type="PANTHER" id="PTHR13342">
    <property type="entry name" value="RAGULATOR COMPLEX PROTEIN LAMTOR5"/>
    <property type="match status" value="1"/>
</dbReference>
<dbReference type="OMA" id="GIIYKQT"/>
<keyword evidence="5" id="KW-0458">Lysosome</keyword>
<keyword evidence="7" id="KW-1185">Reference proteome</keyword>
<gene>
    <name evidence="8" type="primary">LOC103519513</name>
</gene>
<dbReference type="PaxDb" id="121845-A0A1S3DIT3"/>
<protein>
    <recommendedName>
        <fullName evidence="6">Late endosomal/lysosomal adaptor and MAPK and MTOR activator 5</fullName>
    </recommendedName>
</protein>
<dbReference type="GO" id="GO:1904263">
    <property type="term" value="P:positive regulation of TORC1 signaling"/>
    <property type="evidence" value="ECO:0007669"/>
    <property type="project" value="TreeGrafter"/>
</dbReference>
<evidence type="ECO:0000256" key="1">
    <source>
        <dbReference type="ARBA" id="ARBA00004371"/>
    </source>
</evidence>
<dbReference type="GO" id="GO:0005764">
    <property type="term" value="C:lysosome"/>
    <property type="evidence" value="ECO:0007669"/>
    <property type="project" value="UniProtKB-SubCell"/>
</dbReference>
<evidence type="ECO:0000256" key="3">
    <source>
        <dbReference type="ARBA" id="ARBA00007795"/>
    </source>
</evidence>
<keyword evidence="4" id="KW-0963">Cytoplasm</keyword>
<dbReference type="AlphaFoldDB" id="A0A1S3DIT3"/>
<evidence type="ECO:0000256" key="6">
    <source>
        <dbReference type="ARBA" id="ARBA00032692"/>
    </source>
</evidence>
<dbReference type="STRING" id="121845.A0A1S3DIT3"/>
<dbReference type="InterPro" id="IPR024135">
    <property type="entry name" value="LAMTOR5"/>
</dbReference>
<dbReference type="Proteomes" id="UP000079169">
    <property type="component" value="Unplaced"/>
</dbReference>
<name>A0A1S3DIT3_DIACI</name>
<dbReference type="Pfam" id="PF16672">
    <property type="entry name" value="LAMTOR5"/>
    <property type="match status" value="1"/>
</dbReference>
<dbReference type="GO" id="GO:0071230">
    <property type="term" value="P:cellular response to amino acid stimulus"/>
    <property type="evidence" value="ECO:0007669"/>
    <property type="project" value="TreeGrafter"/>
</dbReference>
<evidence type="ECO:0000313" key="8">
    <source>
        <dbReference type="RefSeq" id="XP_008482822.1"/>
    </source>
</evidence>
<dbReference type="RefSeq" id="XP_008482822.1">
    <property type="nucleotide sequence ID" value="XM_008484600.2"/>
</dbReference>